<sequence>MNHVSYRCGSHENLYAGSSIVIESQLDMEQMTESMTYL</sequence>
<evidence type="ECO:0000313" key="3">
    <source>
        <dbReference type="WBParaSite" id="HPLM_0001640201-mRNA-1"/>
    </source>
</evidence>
<accession>A0A0N4WX76</accession>
<keyword evidence="2" id="KW-1185">Reference proteome</keyword>
<reference evidence="3" key="1">
    <citation type="submission" date="2017-02" db="UniProtKB">
        <authorList>
            <consortium name="WormBaseParasite"/>
        </authorList>
    </citation>
    <scope>IDENTIFICATION</scope>
</reference>
<dbReference type="Proteomes" id="UP000268014">
    <property type="component" value="Unassembled WGS sequence"/>
</dbReference>
<reference evidence="1 2" key="2">
    <citation type="submission" date="2018-11" db="EMBL/GenBank/DDBJ databases">
        <authorList>
            <consortium name="Pathogen Informatics"/>
        </authorList>
    </citation>
    <scope>NUCLEOTIDE SEQUENCE [LARGE SCALE GENOMIC DNA]</scope>
    <source>
        <strain evidence="1 2">MHpl1</strain>
    </source>
</reference>
<evidence type="ECO:0000313" key="2">
    <source>
        <dbReference type="Proteomes" id="UP000268014"/>
    </source>
</evidence>
<name>A0A0N4WX76_HAEPC</name>
<dbReference type="WBParaSite" id="HPLM_0001640201-mRNA-1">
    <property type="protein sequence ID" value="HPLM_0001640201-mRNA-1"/>
    <property type="gene ID" value="HPLM_0001640201"/>
</dbReference>
<gene>
    <name evidence="1" type="ORF">HPLM_LOCUS16394</name>
</gene>
<evidence type="ECO:0000313" key="1">
    <source>
        <dbReference type="EMBL" id="VDO59729.1"/>
    </source>
</evidence>
<proteinExistence type="predicted"/>
<dbReference type="AlphaFoldDB" id="A0A0N4WX76"/>
<protein>
    <submittedName>
        <fullName evidence="1 3">Uncharacterized protein</fullName>
    </submittedName>
</protein>
<organism evidence="3">
    <name type="scientific">Haemonchus placei</name>
    <name type="common">Barber's pole worm</name>
    <dbReference type="NCBI Taxonomy" id="6290"/>
    <lineage>
        <taxon>Eukaryota</taxon>
        <taxon>Metazoa</taxon>
        <taxon>Ecdysozoa</taxon>
        <taxon>Nematoda</taxon>
        <taxon>Chromadorea</taxon>
        <taxon>Rhabditida</taxon>
        <taxon>Rhabditina</taxon>
        <taxon>Rhabditomorpha</taxon>
        <taxon>Strongyloidea</taxon>
        <taxon>Trichostrongylidae</taxon>
        <taxon>Haemonchus</taxon>
    </lineage>
</organism>
<dbReference type="EMBL" id="UZAF01019399">
    <property type="protein sequence ID" value="VDO59729.1"/>
    <property type="molecule type" value="Genomic_DNA"/>
</dbReference>